<feature type="region of interest" description="Disordered" evidence="1">
    <location>
        <begin position="97"/>
        <end position="118"/>
    </location>
</feature>
<evidence type="ECO:0000256" key="2">
    <source>
        <dbReference type="SAM" id="SignalP"/>
    </source>
</evidence>
<organism evidence="3 4">
    <name type="scientific">Phenylobacterium kunshanense</name>
    <dbReference type="NCBI Taxonomy" id="1445034"/>
    <lineage>
        <taxon>Bacteria</taxon>
        <taxon>Pseudomonadati</taxon>
        <taxon>Pseudomonadota</taxon>
        <taxon>Alphaproteobacteria</taxon>
        <taxon>Caulobacterales</taxon>
        <taxon>Caulobacteraceae</taxon>
        <taxon>Phenylobacterium</taxon>
    </lineage>
</organism>
<dbReference type="Proteomes" id="UP000249524">
    <property type="component" value="Unassembled WGS sequence"/>
</dbReference>
<evidence type="ECO:0000313" key="4">
    <source>
        <dbReference type="Proteomes" id="UP000249524"/>
    </source>
</evidence>
<feature type="signal peptide" evidence="2">
    <location>
        <begin position="1"/>
        <end position="19"/>
    </location>
</feature>
<evidence type="ECO:0000313" key="3">
    <source>
        <dbReference type="EMBL" id="RAK65631.1"/>
    </source>
</evidence>
<dbReference type="RefSeq" id="WP_111276227.1">
    <property type="nucleotide sequence ID" value="NZ_QFYS01000004.1"/>
</dbReference>
<comment type="caution">
    <text evidence="3">The sequence shown here is derived from an EMBL/GenBank/DDBJ whole genome shotgun (WGS) entry which is preliminary data.</text>
</comment>
<evidence type="ECO:0000256" key="1">
    <source>
        <dbReference type="SAM" id="MobiDB-lite"/>
    </source>
</evidence>
<proteinExistence type="predicted"/>
<dbReference type="OrthoDB" id="7211073at2"/>
<dbReference type="EMBL" id="QFYS01000004">
    <property type="protein sequence ID" value="RAK65631.1"/>
    <property type="molecule type" value="Genomic_DNA"/>
</dbReference>
<accession>A0A328BGC8</accession>
<sequence length="118" mass="12518">MRRHILTAVFAMAAGAAGAQPVTENPPTWTIQCIEVGGQLIPAVCKVPGSRLDPREDICTCPDGGQRVRVSICAKEQTPPPEGRALNIARREAARDGSLIGDKVGDRPICAAPRTPPR</sequence>
<dbReference type="AlphaFoldDB" id="A0A328BGC8"/>
<name>A0A328BGC8_9CAUL</name>
<keyword evidence="4" id="KW-1185">Reference proteome</keyword>
<gene>
    <name evidence="3" type="ORF">DJ019_11795</name>
</gene>
<keyword evidence="2" id="KW-0732">Signal</keyword>
<protein>
    <submittedName>
        <fullName evidence="3">Uncharacterized protein</fullName>
    </submittedName>
</protein>
<reference evidence="3 4" key="1">
    <citation type="submission" date="2018-05" db="EMBL/GenBank/DDBJ databases">
        <authorList>
            <person name="Lanie J.A."/>
            <person name="Ng W.-L."/>
            <person name="Kazmierczak K.M."/>
            <person name="Andrzejewski T.M."/>
            <person name="Davidsen T.M."/>
            <person name="Wayne K.J."/>
            <person name="Tettelin H."/>
            <person name="Glass J.I."/>
            <person name="Rusch D."/>
            <person name="Podicherti R."/>
            <person name="Tsui H.-C.T."/>
            <person name="Winkler M.E."/>
        </authorList>
    </citation>
    <scope>NUCLEOTIDE SEQUENCE [LARGE SCALE GENOMIC DNA]</scope>
    <source>
        <strain evidence="3 4">BUT-10</strain>
    </source>
</reference>
<feature type="chain" id="PRO_5016326338" evidence="2">
    <location>
        <begin position="20"/>
        <end position="118"/>
    </location>
</feature>